<dbReference type="Proteomes" id="UP001595075">
    <property type="component" value="Unassembled WGS sequence"/>
</dbReference>
<proteinExistence type="predicted"/>
<sequence length="10" mass="1026">MTSALSSRAC</sequence>
<keyword evidence="2" id="KW-1185">Reference proteome</keyword>
<organism evidence="1 2">
    <name type="scientific">Oculimacula yallundae</name>
    <dbReference type="NCBI Taxonomy" id="86028"/>
    <lineage>
        <taxon>Eukaryota</taxon>
        <taxon>Fungi</taxon>
        <taxon>Dikarya</taxon>
        <taxon>Ascomycota</taxon>
        <taxon>Pezizomycotina</taxon>
        <taxon>Leotiomycetes</taxon>
        <taxon>Helotiales</taxon>
        <taxon>Ploettnerulaceae</taxon>
        <taxon>Oculimacula</taxon>
    </lineage>
</organism>
<dbReference type="EMBL" id="JAZHXI010000012">
    <property type="protein sequence ID" value="KAL2065303.1"/>
    <property type="molecule type" value="Genomic_DNA"/>
</dbReference>
<reference evidence="1 2" key="1">
    <citation type="journal article" date="2024" name="Commun. Biol.">
        <title>Comparative genomic analysis of thermophilic fungi reveals convergent evolutionary adaptations and gene losses.</title>
        <authorList>
            <person name="Steindorff A.S."/>
            <person name="Aguilar-Pontes M.V."/>
            <person name="Robinson A.J."/>
            <person name="Andreopoulos B."/>
            <person name="LaButti K."/>
            <person name="Kuo A."/>
            <person name="Mondo S."/>
            <person name="Riley R."/>
            <person name="Otillar R."/>
            <person name="Haridas S."/>
            <person name="Lipzen A."/>
            <person name="Grimwood J."/>
            <person name="Schmutz J."/>
            <person name="Clum A."/>
            <person name="Reid I.D."/>
            <person name="Moisan M.C."/>
            <person name="Butler G."/>
            <person name="Nguyen T.T.M."/>
            <person name="Dewar K."/>
            <person name="Conant G."/>
            <person name="Drula E."/>
            <person name="Henrissat B."/>
            <person name="Hansel C."/>
            <person name="Singer S."/>
            <person name="Hutchinson M.I."/>
            <person name="de Vries R.P."/>
            <person name="Natvig D.O."/>
            <person name="Powell A.J."/>
            <person name="Tsang A."/>
            <person name="Grigoriev I.V."/>
        </authorList>
    </citation>
    <scope>NUCLEOTIDE SEQUENCE [LARGE SCALE GENOMIC DNA]</scope>
    <source>
        <strain evidence="1 2">CBS 494.80</strain>
    </source>
</reference>
<evidence type="ECO:0000313" key="2">
    <source>
        <dbReference type="Proteomes" id="UP001595075"/>
    </source>
</evidence>
<comment type="caution">
    <text evidence="1">The sequence shown here is derived from an EMBL/GenBank/DDBJ whole genome shotgun (WGS) entry which is preliminary data.</text>
</comment>
<evidence type="ECO:0000313" key="1">
    <source>
        <dbReference type="EMBL" id="KAL2065303.1"/>
    </source>
</evidence>
<protein>
    <submittedName>
        <fullName evidence="1">Uncharacterized protein</fullName>
    </submittedName>
</protein>
<name>A0ABR4C832_9HELO</name>
<accession>A0ABR4C832</accession>
<gene>
    <name evidence="1" type="ORF">VTL71DRAFT_2972</name>
</gene>